<evidence type="ECO:0000313" key="1">
    <source>
        <dbReference type="EMBL" id="OEG18146.1"/>
    </source>
</evidence>
<dbReference type="RefSeq" id="WP_069662699.1">
    <property type="nucleotide sequence ID" value="NZ_JBHUJJ010000001.1"/>
</dbReference>
<dbReference type="Proteomes" id="UP000095094">
    <property type="component" value="Unassembled WGS sequence"/>
</dbReference>
<keyword evidence="2" id="KW-1185">Reference proteome</keyword>
<sequence>MAFRNWEQNTLFFYNILREIFENQGLTVAYNPETHDGSLPYAWVDQLNAERRQISRRGTRQGDVYDYSATVHIFYPWNRQGDLIRAIDAFDDELNKRFRTDTEFRLLREKDGTLHGLLNLT</sequence>
<accession>A0A1E5GZP4</accession>
<dbReference type="EMBL" id="MIJY01000007">
    <property type="protein sequence ID" value="OEG18146.1"/>
    <property type="molecule type" value="Genomic_DNA"/>
</dbReference>
<gene>
    <name evidence="1" type="ORF">BCR25_16770</name>
</gene>
<reference evidence="2" key="1">
    <citation type="submission" date="2016-09" db="EMBL/GenBank/DDBJ databases">
        <authorList>
            <person name="Gulvik C.A."/>
        </authorList>
    </citation>
    <scope>NUCLEOTIDE SEQUENCE [LARGE SCALE GENOMIC DNA]</scope>
    <source>
        <strain evidence="2">LMG 8895</strain>
    </source>
</reference>
<dbReference type="OrthoDB" id="9916111at2"/>
<name>A0A1E5GZP4_9ENTE</name>
<comment type="caution">
    <text evidence="1">The sequence shown here is derived from an EMBL/GenBank/DDBJ whole genome shotgun (WGS) entry which is preliminary data.</text>
</comment>
<evidence type="ECO:0000313" key="2">
    <source>
        <dbReference type="Proteomes" id="UP000095094"/>
    </source>
</evidence>
<proteinExistence type="predicted"/>
<organism evidence="1 2">
    <name type="scientific">Enterococcus termitis</name>
    <dbReference type="NCBI Taxonomy" id="332950"/>
    <lineage>
        <taxon>Bacteria</taxon>
        <taxon>Bacillati</taxon>
        <taxon>Bacillota</taxon>
        <taxon>Bacilli</taxon>
        <taxon>Lactobacillales</taxon>
        <taxon>Enterococcaceae</taxon>
        <taxon>Enterococcus</taxon>
    </lineage>
</organism>
<protein>
    <submittedName>
        <fullName evidence="1">Uncharacterized protein</fullName>
    </submittedName>
</protein>
<dbReference type="AlphaFoldDB" id="A0A1E5GZP4"/>